<feature type="region of interest" description="Disordered" evidence="8">
    <location>
        <begin position="418"/>
        <end position="475"/>
    </location>
</feature>
<evidence type="ECO:0000256" key="5">
    <source>
        <dbReference type="ARBA" id="ARBA00022989"/>
    </source>
</evidence>
<dbReference type="PANTHER" id="PTHR33362">
    <property type="entry name" value="SIALIC ACID TRAP TRANSPORTER PERMEASE PROTEIN SIAT-RELATED"/>
    <property type="match status" value="1"/>
</dbReference>
<keyword evidence="5 9" id="KW-1133">Transmembrane helix</keyword>
<gene>
    <name evidence="11" type="ORF">ruthe_01659</name>
</gene>
<feature type="compositionally biased region" description="Pro residues" evidence="8">
    <location>
        <begin position="454"/>
        <end position="464"/>
    </location>
</feature>
<evidence type="ECO:0000313" key="12">
    <source>
        <dbReference type="Proteomes" id="UP000015346"/>
    </source>
</evidence>
<evidence type="ECO:0000256" key="4">
    <source>
        <dbReference type="ARBA" id="ARBA00022692"/>
    </source>
</evidence>
<keyword evidence="4 9" id="KW-0812">Transmembrane</keyword>
<dbReference type="Pfam" id="PF06808">
    <property type="entry name" value="DctM"/>
    <property type="match status" value="1"/>
</dbReference>
<dbReference type="PATRIC" id="fig|1123069.3.peg.1631"/>
<dbReference type="STRING" id="1123069.ruthe_01659"/>
<evidence type="ECO:0000256" key="8">
    <source>
        <dbReference type="SAM" id="MobiDB-lite"/>
    </source>
</evidence>
<dbReference type="GO" id="GO:0022857">
    <property type="term" value="F:transmembrane transporter activity"/>
    <property type="evidence" value="ECO:0007669"/>
    <property type="project" value="UniProtKB-UniRule"/>
</dbReference>
<keyword evidence="12" id="KW-1185">Reference proteome</keyword>
<evidence type="ECO:0000256" key="9">
    <source>
        <dbReference type="SAM" id="Phobius"/>
    </source>
</evidence>
<evidence type="ECO:0000256" key="6">
    <source>
        <dbReference type="ARBA" id="ARBA00023136"/>
    </source>
</evidence>
<dbReference type="EMBL" id="AOLV01000012">
    <property type="protein sequence ID" value="EPX85938.1"/>
    <property type="molecule type" value="Genomic_DNA"/>
</dbReference>
<dbReference type="GO" id="GO:0005886">
    <property type="term" value="C:plasma membrane"/>
    <property type="evidence" value="ECO:0007669"/>
    <property type="project" value="UniProtKB-SubCell"/>
</dbReference>
<protein>
    <submittedName>
        <fullName evidence="11">TRAP-type mannitol/chloroaromatic compound transport system, large permease component</fullName>
    </submittedName>
</protein>
<keyword evidence="6 9" id="KW-0472">Membrane</keyword>
<evidence type="ECO:0000256" key="3">
    <source>
        <dbReference type="ARBA" id="ARBA00022519"/>
    </source>
</evidence>
<feature type="transmembrane region" description="Helical" evidence="9">
    <location>
        <begin position="54"/>
        <end position="78"/>
    </location>
</feature>
<feature type="transmembrane region" description="Helical" evidence="9">
    <location>
        <begin position="221"/>
        <end position="242"/>
    </location>
</feature>
<keyword evidence="2" id="KW-1003">Cell membrane</keyword>
<feature type="compositionally biased region" description="Low complexity" evidence="8">
    <location>
        <begin position="440"/>
        <end position="453"/>
    </location>
</feature>
<name>S9R1W1_9RHOB</name>
<feature type="transmembrane region" description="Helical" evidence="9">
    <location>
        <begin position="156"/>
        <end position="183"/>
    </location>
</feature>
<keyword evidence="3 7" id="KW-0997">Cell inner membrane</keyword>
<feature type="transmembrane region" description="Helical" evidence="9">
    <location>
        <begin position="354"/>
        <end position="374"/>
    </location>
</feature>
<reference evidence="11 12" key="1">
    <citation type="journal article" date="2013" name="Stand. Genomic Sci.">
        <title>Genome sequence of the reddish-pigmented Rubellimicrobium thermophilum type strain (DSM 16684(T)), a member of the Roseobacter clade.</title>
        <authorList>
            <person name="Fiebig A."/>
            <person name="Riedel T."/>
            <person name="Gronow S."/>
            <person name="Petersen J."/>
            <person name="Klenk H.P."/>
            <person name="Goker M."/>
        </authorList>
    </citation>
    <scope>NUCLEOTIDE SEQUENCE [LARGE SCALE GENOMIC DNA]</scope>
    <source>
        <strain evidence="11 12">DSM 16684</strain>
    </source>
</reference>
<dbReference type="PANTHER" id="PTHR33362:SF7">
    <property type="entry name" value="SLL1103 PROTEIN"/>
    <property type="match status" value="1"/>
</dbReference>
<accession>S9R1W1</accession>
<dbReference type="Proteomes" id="UP000015346">
    <property type="component" value="Unassembled WGS sequence"/>
</dbReference>
<dbReference type="HOGENOM" id="CLU_019824_4_0_5"/>
<evidence type="ECO:0000256" key="7">
    <source>
        <dbReference type="RuleBase" id="RU369079"/>
    </source>
</evidence>
<feature type="domain" description="TRAP C4-dicarboxylate transport system permease DctM subunit" evidence="10">
    <location>
        <begin position="1"/>
        <end position="378"/>
    </location>
</feature>
<proteinExistence type="predicted"/>
<comment type="subcellular location">
    <subcellularLocation>
        <location evidence="1 7">Cell inner membrane</location>
        <topology evidence="1 7">Multi-pass membrane protein</topology>
    </subcellularLocation>
</comment>
<keyword evidence="7" id="KW-0813">Transport</keyword>
<feature type="transmembrane region" description="Helical" evidence="9">
    <location>
        <begin position="21"/>
        <end position="42"/>
    </location>
</feature>
<dbReference type="InterPro" id="IPR010656">
    <property type="entry name" value="DctM"/>
</dbReference>
<feature type="transmembrane region" description="Helical" evidence="9">
    <location>
        <begin position="90"/>
        <end position="114"/>
    </location>
</feature>
<dbReference type="InterPro" id="IPR004681">
    <property type="entry name" value="TRAP_DctM"/>
</dbReference>
<comment type="function">
    <text evidence="7">Part of the tripartite ATP-independent periplasmic (TRAP) transport system.</text>
</comment>
<feature type="compositionally biased region" description="Gly residues" evidence="8">
    <location>
        <begin position="425"/>
        <end position="439"/>
    </location>
</feature>
<feature type="transmembrane region" description="Helical" evidence="9">
    <location>
        <begin position="126"/>
        <end position="144"/>
    </location>
</feature>
<dbReference type="AlphaFoldDB" id="S9R1W1"/>
<evidence type="ECO:0000256" key="1">
    <source>
        <dbReference type="ARBA" id="ARBA00004429"/>
    </source>
</evidence>
<feature type="transmembrane region" description="Helical" evidence="9">
    <location>
        <begin position="262"/>
        <end position="289"/>
    </location>
</feature>
<evidence type="ECO:0000256" key="2">
    <source>
        <dbReference type="ARBA" id="ARBA00022475"/>
    </source>
</evidence>
<comment type="caution">
    <text evidence="11">The sequence shown here is derived from an EMBL/GenBank/DDBJ whole genome shotgun (WGS) entry which is preliminary data.</text>
</comment>
<evidence type="ECO:0000259" key="10">
    <source>
        <dbReference type="Pfam" id="PF06808"/>
    </source>
</evidence>
<feature type="transmembrane region" description="Helical" evidence="9">
    <location>
        <begin position="301"/>
        <end position="328"/>
    </location>
</feature>
<evidence type="ECO:0000313" key="11">
    <source>
        <dbReference type="EMBL" id="EPX85938.1"/>
    </source>
</evidence>
<sequence>MGLISLPVMLRYGYDRRIATGVISASGTLAQIIPPSLVLIVLADQLGRSVGDMYRGALVPGLILTGLYIGYVAAIAIFRPSALPPLPPEARTLGSGVTSLLVAIAAGTGIAWAARLWLFDGQGSNGTILGATLGALAVYLYALADRHLRLDTLSRLAQQVIMVLMPPLALIFLVLGTIFLGIATPTEGGAMGAVGALVLAAAKGRLGMAMMTSALLATTRLSSFVMFILIGARVFSLTFYGVNGHVWVEHLLTAVPGGELGFLVVVNAIIFVLGFFIDFFEIAFIIVPLLTAPAQTLGIDLIWLGVIIGVNLQASFLTPPFGFALFYLRSVAARVPYVDRITGRRIEAIRTIDIYRGAVAFIAVQTLMIVLVVAMPGMVLHYRGPQVDPASVTITLPPPGSLGAPAIGTPQFGAPAIGTPQFGAPGAGGTTGNATGGAPGVPAVGQPNFGAPAAPAPASPPPVGQPNFGTQTTSP</sequence>
<organism evidence="11 12">
    <name type="scientific">Rubellimicrobium thermophilum DSM 16684</name>
    <dbReference type="NCBI Taxonomy" id="1123069"/>
    <lineage>
        <taxon>Bacteria</taxon>
        <taxon>Pseudomonadati</taxon>
        <taxon>Pseudomonadota</taxon>
        <taxon>Alphaproteobacteria</taxon>
        <taxon>Rhodobacterales</taxon>
        <taxon>Roseobacteraceae</taxon>
        <taxon>Rubellimicrobium</taxon>
    </lineage>
</organism>